<proteinExistence type="predicted"/>
<sequence length="835" mass="90319">MASSEQTPLISHEGHNHDNNMHSHANGDETAPLLSHQQARPSSTKHQGKGKSKWRWASLSAIAVLAALIITIIVLGFVLPPAVKEYAEKSVVMEPTSLSIESMTSSGLRARVQANLRLDASRVADDTTRRLGRFATGIVRTLGTGETKVDVRLPHYDDSLLGVAVLPPMTLDLVDGHNNQLDFVTEIIPGDADTIRKIVNEWLQGKLDQLKVTGAASLSLQSGIMPLGTHFVMESLVLEAAQMPTLPEYKITNLVFHDVPIDDQGRMGVGANVSLSLHNDYAVGLDVPSIGIGVFVPNCDAAEPNIKVAHAVTSVVQVRPKADVHVEVWGIVEELPTMLTRACPNTELSPLDDLVKHYLHGSGARVFLRGEAPPGSHLPDWLTAMLESFTVPFELPGGSFDNLLRNFSLTDVDFKLPSPFADPQEPQGKPRVSGTARALAVLPGGVNLSVGVDSLRATGDLMYQKQKFGQLNIEQWQKANSTMSSDGDEALVSIMSRVNNAPIDITDSDVFAEILQKLFFGSDDIVLGVKALLDVKVQTTLGKLVLKDIPAEGKIPVKHIAQDSLTHLKPAVGDLRIVETWRTGIRLRASVNMTNVTPYTATIPYVNIHVMKQGFVLGEAIIQDAALKHGVNSDIIIGAIWDPTRFDGKEARQVGQRLVSDYLSGKNTTVQLQTHGKTFPSMPALGKGLSRFNVTLAAPRLKLPGSDGGGDGFIRDAVFHLLSSTASFTLASPLKHDTLHIERINATAYYNHTEPVGQIVDTDTPFDAPPGLSQTPRLRVDWSPGRVGLGKLREAIGGSLKLDTRANVTVRLGDWVEDFGFEGRGIGARVSLLRV</sequence>
<evidence type="ECO:0000259" key="3">
    <source>
        <dbReference type="Pfam" id="PF22786"/>
    </source>
</evidence>
<dbReference type="Pfam" id="PF26174">
    <property type="entry name" value="LEA-2_1"/>
    <property type="match status" value="1"/>
</dbReference>
<protein>
    <recommendedName>
        <fullName evidence="8">Pre-rRNA processing protein</fullName>
    </recommendedName>
</protein>
<dbReference type="PANTHER" id="PTHR35895">
    <property type="entry name" value="CHROMOSOME 16, WHOLE GENOME SHOTGUN SEQUENCE"/>
    <property type="match status" value="1"/>
</dbReference>
<organism evidence="6 7">
    <name type="scientific">Ophiocordyceps australis</name>
    <dbReference type="NCBI Taxonomy" id="1399860"/>
    <lineage>
        <taxon>Eukaryota</taxon>
        <taxon>Fungi</taxon>
        <taxon>Dikarya</taxon>
        <taxon>Ascomycota</taxon>
        <taxon>Pezizomycotina</taxon>
        <taxon>Sordariomycetes</taxon>
        <taxon>Hypocreomycetidae</taxon>
        <taxon>Hypocreales</taxon>
        <taxon>Ophiocordycipitaceae</taxon>
        <taxon>Ophiocordyceps</taxon>
    </lineage>
</organism>
<dbReference type="AlphaFoldDB" id="A0A2C5Z923"/>
<feature type="region of interest" description="Disordered" evidence="1">
    <location>
        <begin position="1"/>
        <end position="50"/>
    </location>
</feature>
<dbReference type="EMBL" id="NJEU01000321">
    <property type="protein sequence ID" value="PHH76373.1"/>
    <property type="molecule type" value="Genomic_DNA"/>
</dbReference>
<feature type="domain" description="Tag1 C-terminal" evidence="3">
    <location>
        <begin position="447"/>
        <end position="558"/>
    </location>
</feature>
<feature type="domain" description="Tag1-like fourth Ig-like" evidence="4">
    <location>
        <begin position="569"/>
        <end position="685"/>
    </location>
</feature>
<evidence type="ECO:0000313" key="7">
    <source>
        <dbReference type="Proteomes" id="UP000224854"/>
    </source>
</evidence>
<feature type="compositionally biased region" description="Polar residues" evidence="1">
    <location>
        <begin position="35"/>
        <end position="45"/>
    </location>
</feature>
<dbReference type="Pfam" id="PF26153">
    <property type="entry name" value="LEA-2L_5"/>
    <property type="match status" value="1"/>
</dbReference>
<dbReference type="InterPro" id="IPR055011">
    <property type="entry name" value="Tag1_C"/>
</dbReference>
<keyword evidence="2" id="KW-0812">Transmembrane</keyword>
<reference evidence="6 7" key="1">
    <citation type="submission" date="2017-06" db="EMBL/GenBank/DDBJ databases">
        <title>Ant-infecting Ophiocordyceps genomes reveal a high diversity of potential behavioral manipulation genes and a possible major role for enterotoxins.</title>
        <authorList>
            <person name="De Bekker C."/>
            <person name="Evans H.C."/>
            <person name="Brachmann A."/>
            <person name="Hughes D.P."/>
        </authorList>
    </citation>
    <scope>NUCLEOTIDE SEQUENCE [LARGE SCALE GENOMIC DNA]</scope>
    <source>
        <strain evidence="6 7">1348a</strain>
    </source>
</reference>
<dbReference type="Pfam" id="PF26150">
    <property type="entry name" value="LEA-2_4"/>
    <property type="match status" value="1"/>
</dbReference>
<dbReference type="InterPro" id="IPR046368">
    <property type="entry name" value="Tag1"/>
</dbReference>
<keyword evidence="7" id="KW-1185">Reference proteome</keyword>
<keyword evidence="2" id="KW-0472">Membrane</keyword>
<gene>
    <name evidence="6" type="ORF">CDD82_4030</name>
</gene>
<feature type="domain" description="Tag1-like fifth Ig-like" evidence="5">
    <location>
        <begin position="709"/>
        <end position="818"/>
    </location>
</feature>
<dbReference type="Pfam" id="PF22786">
    <property type="entry name" value="Tag1_C"/>
    <property type="match status" value="1"/>
</dbReference>
<evidence type="ECO:0000259" key="4">
    <source>
        <dbReference type="Pfam" id="PF26150"/>
    </source>
</evidence>
<feature type="compositionally biased region" description="Basic and acidic residues" evidence="1">
    <location>
        <begin position="12"/>
        <end position="27"/>
    </location>
</feature>
<dbReference type="OrthoDB" id="5596576at2759"/>
<accession>A0A2C5Z923</accession>
<evidence type="ECO:0000313" key="6">
    <source>
        <dbReference type="EMBL" id="PHH76373.1"/>
    </source>
</evidence>
<evidence type="ECO:0008006" key="8">
    <source>
        <dbReference type="Google" id="ProtNLM"/>
    </source>
</evidence>
<dbReference type="PANTHER" id="PTHR35895:SF3">
    <property type="entry name" value="PRE-RRNA PROCESSING PROTEIN"/>
    <property type="match status" value="1"/>
</dbReference>
<dbReference type="InterPro" id="IPR059065">
    <property type="entry name" value="Ig_Tag1-like_4th"/>
</dbReference>
<evidence type="ECO:0000259" key="5">
    <source>
        <dbReference type="Pfam" id="PF26153"/>
    </source>
</evidence>
<name>A0A2C5Z923_9HYPO</name>
<evidence type="ECO:0000256" key="1">
    <source>
        <dbReference type="SAM" id="MobiDB-lite"/>
    </source>
</evidence>
<evidence type="ECO:0000256" key="2">
    <source>
        <dbReference type="SAM" id="Phobius"/>
    </source>
</evidence>
<feature type="transmembrane region" description="Helical" evidence="2">
    <location>
        <begin position="56"/>
        <end position="79"/>
    </location>
</feature>
<dbReference type="InterPro" id="IPR059066">
    <property type="entry name" value="Ig_Tag1-like_5th"/>
</dbReference>
<dbReference type="Proteomes" id="UP000224854">
    <property type="component" value="Unassembled WGS sequence"/>
</dbReference>
<dbReference type="GO" id="GO:0000329">
    <property type="term" value="C:fungal-type vacuole membrane"/>
    <property type="evidence" value="ECO:0007669"/>
    <property type="project" value="InterPro"/>
</dbReference>
<comment type="caution">
    <text evidence="6">The sequence shown here is derived from an EMBL/GenBank/DDBJ whole genome shotgun (WGS) entry which is preliminary data.</text>
</comment>
<keyword evidence="2" id="KW-1133">Transmembrane helix</keyword>